<feature type="domain" description="Integrase catalytic" evidence="3">
    <location>
        <begin position="106"/>
        <end position="253"/>
    </location>
</feature>
<keyword evidence="1 4" id="KW-0238">DNA-binding</keyword>
<keyword evidence="5" id="KW-1185">Reference proteome</keyword>
<dbReference type="AlphaFoldDB" id="A0A4Q0AGI2"/>
<feature type="domain" description="Putative integrase N-terminal" evidence="2">
    <location>
        <begin position="6"/>
        <end position="94"/>
    </location>
</feature>
<dbReference type="Pfam" id="PF12834">
    <property type="entry name" value="Phage_int_SAM_2"/>
    <property type="match status" value="1"/>
</dbReference>
<sequence>MSRLTELKTDLSSAAYQVGGSKGSRQTRIEHVRDLANFIHARGWVHVRETAQVTEKHIHAYIAQAKERGLSSRTLQNRMASVRGVLAYRGKSNFAQSGRISNKALGIAGASRDGTKTAVSPSRANEIEEALAAKDVGAAAAYALQRELGLRSQEAVMSVKSLKAWQQAIERGRSTVAVIHGTKGGRLRNTLIVDREKSLQAVQNALKIARSRGGKLLDKNDLKSAVTSFQYFLRACGAKGIEASHSARYAYARALYDKLMTETPELGRKETLSLVSMSLGHGDGRGTYVEKVYLR</sequence>
<protein>
    <submittedName>
        <fullName evidence="4">DNA-binding protein</fullName>
    </submittedName>
</protein>
<evidence type="ECO:0000259" key="3">
    <source>
        <dbReference type="Pfam" id="PF12835"/>
    </source>
</evidence>
<comment type="caution">
    <text evidence="4">The sequence shown here is derived from an EMBL/GenBank/DDBJ whole genome shotgun (WGS) entry which is preliminary data.</text>
</comment>
<dbReference type="InterPro" id="IPR024457">
    <property type="entry name" value="Putative_integrase_N"/>
</dbReference>
<dbReference type="InterPro" id="IPR010998">
    <property type="entry name" value="Integrase_recombinase_N"/>
</dbReference>
<dbReference type="Pfam" id="PF12835">
    <property type="entry name" value="Integrase_1"/>
    <property type="match status" value="1"/>
</dbReference>
<reference evidence="4" key="1">
    <citation type="submission" date="2019-01" db="EMBL/GenBank/DDBJ databases">
        <title>Genomic signatures and co-occurrence patterns of the ultra-small Saccharimodia (Patescibacteria phylum) suggest a symbiotic lifestyle.</title>
        <authorList>
            <person name="Lemos L."/>
            <person name="Medeiros J."/>
            <person name="Andreote F."/>
            <person name="Fernandes G."/>
            <person name="Varani A."/>
            <person name="Oliveira G."/>
            <person name="Pylro V."/>
        </authorList>
    </citation>
    <scope>NUCLEOTIDE SEQUENCE [LARGE SCALE GENOMIC DNA]</scope>
    <source>
        <strain evidence="4">AMD02</strain>
    </source>
</reference>
<dbReference type="InterPro" id="IPR011010">
    <property type="entry name" value="DNA_brk_join_enz"/>
</dbReference>
<name>A0A4Q0AGI2_9BACT</name>
<dbReference type="InterPro" id="IPR024456">
    <property type="entry name" value="Integrase_catalytic_putative"/>
</dbReference>
<evidence type="ECO:0000313" key="5">
    <source>
        <dbReference type="Proteomes" id="UP000289257"/>
    </source>
</evidence>
<dbReference type="Gene3D" id="1.10.150.130">
    <property type="match status" value="1"/>
</dbReference>
<dbReference type="GO" id="GO:0003677">
    <property type="term" value="F:DNA binding"/>
    <property type="evidence" value="ECO:0007669"/>
    <property type="project" value="UniProtKB-KW"/>
</dbReference>
<evidence type="ECO:0000313" key="4">
    <source>
        <dbReference type="EMBL" id="RWZ78049.1"/>
    </source>
</evidence>
<evidence type="ECO:0000259" key="2">
    <source>
        <dbReference type="Pfam" id="PF12834"/>
    </source>
</evidence>
<evidence type="ECO:0000256" key="1">
    <source>
        <dbReference type="ARBA" id="ARBA00023125"/>
    </source>
</evidence>
<dbReference type="Proteomes" id="UP000289257">
    <property type="component" value="Unassembled WGS sequence"/>
</dbReference>
<gene>
    <name evidence="4" type="ORF">EOT05_04305</name>
</gene>
<accession>A0A4Q0AGI2</accession>
<dbReference type="EMBL" id="SCKX01000003">
    <property type="protein sequence ID" value="RWZ78049.1"/>
    <property type="molecule type" value="Genomic_DNA"/>
</dbReference>
<proteinExistence type="predicted"/>
<organism evidence="4 5">
    <name type="scientific">Candidatus Microsaccharimonas sossegonensis</name>
    <dbReference type="NCBI Taxonomy" id="2506948"/>
    <lineage>
        <taxon>Bacteria</taxon>
        <taxon>Candidatus Saccharimonadota</taxon>
        <taxon>Candidatus Saccharimonadia</taxon>
        <taxon>Candidatus Saccharimonadales</taxon>
        <taxon>Candidatus Saccharimonadaceae</taxon>
        <taxon>Candidatus Microsaccharimonas</taxon>
    </lineage>
</organism>
<dbReference type="SUPFAM" id="SSF56349">
    <property type="entry name" value="DNA breaking-rejoining enzymes"/>
    <property type="match status" value="1"/>
</dbReference>